<evidence type="ECO:0000256" key="3">
    <source>
        <dbReference type="PROSITE-ProRule" id="PRU00339"/>
    </source>
</evidence>
<dbReference type="InterPro" id="IPR019734">
    <property type="entry name" value="TPR_rpt"/>
</dbReference>
<dbReference type="EMBL" id="JACXAE010000039">
    <property type="protein sequence ID" value="MBD2772351.1"/>
    <property type="molecule type" value="Genomic_DNA"/>
</dbReference>
<keyword evidence="6" id="KW-1185">Reference proteome</keyword>
<dbReference type="InterPro" id="IPR051685">
    <property type="entry name" value="Ycf3/AcsC/BcsC/TPR_MFPF"/>
</dbReference>
<dbReference type="PANTHER" id="PTHR44943:SF4">
    <property type="entry name" value="TPR REPEAT-CONTAINING PROTEIN MJ0798"/>
    <property type="match status" value="1"/>
</dbReference>
<feature type="repeat" description="TPR" evidence="3">
    <location>
        <begin position="75"/>
        <end position="108"/>
    </location>
</feature>
<keyword evidence="1" id="KW-0677">Repeat</keyword>
<comment type="caution">
    <text evidence="5">The sequence shown here is derived from an EMBL/GenBank/DDBJ whole genome shotgun (WGS) entry which is preliminary data.</text>
</comment>
<evidence type="ECO:0000313" key="5">
    <source>
        <dbReference type="EMBL" id="MBD2772351.1"/>
    </source>
</evidence>
<evidence type="ECO:0000256" key="4">
    <source>
        <dbReference type="SAM" id="MobiDB-lite"/>
    </source>
</evidence>
<evidence type="ECO:0000256" key="2">
    <source>
        <dbReference type="ARBA" id="ARBA00022803"/>
    </source>
</evidence>
<dbReference type="PANTHER" id="PTHR44943">
    <property type="entry name" value="CELLULOSE SYNTHASE OPERON PROTEIN C"/>
    <property type="match status" value="1"/>
</dbReference>
<dbReference type="InterPro" id="IPR011990">
    <property type="entry name" value="TPR-like_helical_dom_sf"/>
</dbReference>
<feature type="region of interest" description="Disordered" evidence="4">
    <location>
        <begin position="129"/>
        <end position="150"/>
    </location>
</feature>
<feature type="repeat" description="TPR" evidence="3">
    <location>
        <begin position="7"/>
        <end position="40"/>
    </location>
</feature>
<accession>A0A8J7C6S4</accession>
<organism evidence="5 6">
    <name type="scientific">Iningainema tapete BLCC-T55</name>
    <dbReference type="NCBI Taxonomy" id="2748662"/>
    <lineage>
        <taxon>Bacteria</taxon>
        <taxon>Bacillati</taxon>
        <taxon>Cyanobacteriota</taxon>
        <taxon>Cyanophyceae</taxon>
        <taxon>Nostocales</taxon>
        <taxon>Scytonemataceae</taxon>
        <taxon>Iningainema tapete</taxon>
    </lineage>
</organism>
<dbReference type="RefSeq" id="WP_190826802.1">
    <property type="nucleotide sequence ID" value="NZ_CAWPPI010000039.1"/>
</dbReference>
<sequence>MTKVDEHKIWFDKGVSLLEEKKYAQALDCFQKAIDIQPHFIPSWVYKGISLEQLQRYDEAIDCYTLAIQINPNVADLWYNKGATYCIMKRYHDALTCFDKVLEIEPLHALAKTTRSLVIVMPSIIPLTPKKPDKNNNQEDSSSEEVEIPIPIQRHRQLQDEVGKFFETEFE</sequence>
<keyword evidence="2 3" id="KW-0802">TPR repeat</keyword>
<feature type="repeat" description="TPR" evidence="3">
    <location>
        <begin position="41"/>
        <end position="74"/>
    </location>
</feature>
<reference evidence="5" key="1">
    <citation type="submission" date="2020-09" db="EMBL/GenBank/DDBJ databases">
        <title>Iningainema tapete sp. nov. (Scytonemataceae, Cyanobacteria) from greenhouses in central Florida (USA) produces two types of nodularin with biosynthetic potential for microcystin-LR and anabaenopeptins.</title>
        <authorList>
            <person name="Berthold D.E."/>
            <person name="Lefler F.W."/>
            <person name="Huang I.-S."/>
            <person name="Abdulla H."/>
            <person name="Zimba P.V."/>
            <person name="Laughinghouse H.D. IV."/>
        </authorList>
    </citation>
    <scope>NUCLEOTIDE SEQUENCE</scope>
    <source>
        <strain evidence="5">BLCCT55</strain>
    </source>
</reference>
<gene>
    <name evidence="5" type="ORF">ICL16_09760</name>
</gene>
<dbReference type="SMART" id="SM00028">
    <property type="entry name" value="TPR"/>
    <property type="match status" value="3"/>
</dbReference>
<dbReference type="Proteomes" id="UP000629098">
    <property type="component" value="Unassembled WGS sequence"/>
</dbReference>
<protein>
    <submittedName>
        <fullName evidence="5">Tetratricopeptide repeat protein</fullName>
    </submittedName>
</protein>
<dbReference type="PROSITE" id="PS50005">
    <property type="entry name" value="TPR"/>
    <property type="match status" value="3"/>
</dbReference>
<dbReference type="Gene3D" id="1.25.40.10">
    <property type="entry name" value="Tetratricopeptide repeat domain"/>
    <property type="match status" value="1"/>
</dbReference>
<name>A0A8J7C6S4_9CYAN</name>
<evidence type="ECO:0000256" key="1">
    <source>
        <dbReference type="ARBA" id="ARBA00022737"/>
    </source>
</evidence>
<proteinExistence type="predicted"/>
<dbReference type="AlphaFoldDB" id="A0A8J7C6S4"/>
<dbReference type="Pfam" id="PF00515">
    <property type="entry name" value="TPR_1"/>
    <property type="match status" value="3"/>
</dbReference>
<dbReference type="SUPFAM" id="SSF48452">
    <property type="entry name" value="TPR-like"/>
    <property type="match status" value="1"/>
</dbReference>
<evidence type="ECO:0000313" key="6">
    <source>
        <dbReference type="Proteomes" id="UP000629098"/>
    </source>
</evidence>